<dbReference type="Pfam" id="PF10172">
    <property type="entry name" value="DDA1"/>
    <property type="match status" value="1"/>
</dbReference>
<evidence type="ECO:0000313" key="6">
    <source>
        <dbReference type="EMBL" id="KAJ8926003.1"/>
    </source>
</evidence>
<dbReference type="EMBL" id="JANEYG010000001">
    <property type="protein sequence ID" value="KAJ8926003.1"/>
    <property type="molecule type" value="Genomic_DNA"/>
</dbReference>
<feature type="region of interest" description="Disordered" evidence="4">
    <location>
        <begin position="67"/>
        <end position="109"/>
    </location>
</feature>
<feature type="compositionally biased region" description="Basic and acidic residues" evidence="4">
    <location>
        <begin position="67"/>
        <end position="103"/>
    </location>
</feature>
<dbReference type="InterPro" id="IPR018276">
    <property type="entry name" value="DDA1_dom"/>
</dbReference>
<feature type="domain" description="DET1- and DDB1-associated protein 1" evidence="5">
    <location>
        <begin position="6"/>
        <end position="67"/>
    </location>
</feature>
<reference evidence="6 7" key="1">
    <citation type="journal article" date="2023" name="Insect Mol. Biol.">
        <title>Genome sequencing provides insights into the evolution of gene families encoding plant cell wall-degrading enzymes in longhorned beetles.</title>
        <authorList>
            <person name="Shin N.R."/>
            <person name="Okamura Y."/>
            <person name="Kirsch R."/>
            <person name="Pauchet Y."/>
        </authorList>
    </citation>
    <scope>NUCLEOTIDE SEQUENCE [LARGE SCALE GENOMIC DNA]</scope>
    <source>
        <strain evidence="6">EAD_L_NR</strain>
    </source>
</reference>
<evidence type="ECO:0000313" key="7">
    <source>
        <dbReference type="Proteomes" id="UP001159042"/>
    </source>
</evidence>
<sequence>MSVAQFLEGLPSYNESNFTKFHVDTNSRSPLRRPSVYIPTKDYPSEQIIVTEKTSILLKYMQQHWDKKVNSSVKKRDIPSQSEEPARKRPRTEYSRDNSRDNGRTQNDF</sequence>
<evidence type="ECO:0000259" key="5">
    <source>
        <dbReference type="Pfam" id="PF10172"/>
    </source>
</evidence>
<dbReference type="PANTHER" id="PTHR31879">
    <property type="entry name" value="DET1- AND DDB1-ASSOCIATED PROTEIN 1"/>
    <property type="match status" value="1"/>
</dbReference>
<organism evidence="6 7">
    <name type="scientific">Exocentrus adspersus</name>
    <dbReference type="NCBI Taxonomy" id="1586481"/>
    <lineage>
        <taxon>Eukaryota</taxon>
        <taxon>Metazoa</taxon>
        <taxon>Ecdysozoa</taxon>
        <taxon>Arthropoda</taxon>
        <taxon>Hexapoda</taxon>
        <taxon>Insecta</taxon>
        <taxon>Pterygota</taxon>
        <taxon>Neoptera</taxon>
        <taxon>Endopterygota</taxon>
        <taxon>Coleoptera</taxon>
        <taxon>Polyphaga</taxon>
        <taxon>Cucujiformia</taxon>
        <taxon>Chrysomeloidea</taxon>
        <taxon>Cerambycidae</taxon>
        <taxon>Lamiinae</taxon>
        <taxon>Acanthocinini</taxon>
        <taxon>Exocentrus</taxon>
    </lineage>
</organism>
<comment type="function">
    <text evidence="3">Functions as a component of numerous distinct DCX (DDB1-CUL4-X-box) E3 ubiquitin-protein ligase complexes which mediate the ubiquitination and subsequent proteasomal degradation of target proteins. In the DCX complexes, acts as a scaffolding subunit required to stabilize the complex.</text>
</comment>
<dbReference type="GO" id="GO:0080008">
    <property type="term" value="C:Cul4-RING E3 ubiquitin ligase complex"/>
    <property type="evidence" value="ECO:0007669"/>
    <property type="project" value="TreeGrafter"/>
</dbReference>
<comment type="similarity">
    <text evidence="1">Belongs to the DDA1 family.</text>
</comment>
<dbReference type="Proteomes" id="UP001159042">
    <property type="component" value="Unassembled WGS sequence"/>
</dbReference>
<dbReference type="InterPro" id="IPR033575">
    <property type="entry name" value="DDA1-like"/>
</dbReference>
<accession>A0AAV8WHK6</accession>
<protein>
    <recommendedName>
        <fullName evidence="2">DET1- and DDB1-associated protein 1</fullName>
    </recommendedName>
</protein>
<evidence type="ECO:0000256" key="4">
    <source>
        <dbReference type="SAM" id="MobiDB-lite"/>
    </source>
</evidence>
<name>A0AAV8WHK6_9CUCU</name>
<evidence type="ECO:0000256" key="1">
    <source>
        <dbReference type="ARBA" id="ARBA00008042"/>
    </source>
</evidence>
<gene>
    <name evidence="6" type="ORF">NQ315_009858</name>
</gene>
<dbReference type="AlphaFoldDB" id="A0AAV8WHK6"/>
<dbReference type="GO" id="GO:0032436">
    <property type="term" value="P:positive regulation of proteasomal ubiquitin-dependent protein catabolic process"/>
    <property type="evidence" value="ECO:0007669"/>
    <property type="project" value="TreeGrafter"/>
</dbReference>
<evidence type="ECO:0000256" key="2">
    <source>
        <dbReference type="ARBA" id="ARBA00018256"/>
    </source>
</evidence>
<keyword evidence="7" id="KW-1185">Reference proteome</keyword>
<evidence type="ECO:0000256" key="3">
    <source>
        <dbReference type="ARBA" id="ARBA00045586"/>
    </source>
</evidence>
<dbReference type="PANTHER" id="PTHR31879:SF2">
    <property type="entry name" value="DET1- AND DDB1-ASSOCIATED PROTEIN 1"/>
    <property type="match status" value="1"/>
</dbReference>
<proteinExistence type="inferred from homology"/>
<comment type="caution">
    <text evidence="6">The sequence shown here is derived from an EMBL/GenBank/DDBJ whole genome shotgun (WGS) entry which is preliminary data.</text>
</comment>